<feature type="transmembrane region" description="Helical" evidence="5">
    <location>
        <begin position="176"/>
        <end position="197"/>
    </location>
</feature>
<dbReference type="Ensembl" id="ENSATET00000067574.2">
    <property type="protein sequence ID" value="ENSATEP00000036788.1"/>
    <property type="gene ID" value="ENSATEG00000024676.3"/>
</dbReference>
<proteinExistence type="predicted"/>
<feature type="transmembrane region" description="Helical" evidence="5">
    <location>
        <begin position="423"/>
        <end position="449"/>
    </location>
</feature>
<dbReference type="InterPro" id="IPR013057">
    <property type="entry name" value="AA_transpt_TM"/>
</dbReference>
<dbReference type="GO" id="GO:0005886">
    <property type="term" value="C:plasma membrane"/>
    <property type="evidence" value="ECO:0007669"/>
    <property type="project" value="TreeGrafter"/>
</dbReference>
<evidence type="ECO:0000313" key="7">
    <source>
        <dbReference type="Ensembl" id="ENSATEP00000036788.1"/>
    </source>
</evidence>
<evidence type="ECO:0000256" key="1">
    <source>
        <dbReference type="ARBA" id="ARBA00004141"/>
    </source>
</evidence>
<dbReference type="GO" id="GO:0015186">
    <property type="term" value="F:L-glutamine transmembrane transporter activity"/>
    <property type="evidence" value="ECO:0007669"/>
    <property type="project" value="TreeGrafter"/>
</dbReference>
<feature type="transmembrane region" description="Helical" evidence="5">
    <location>
        <begin position="356"/>
        <end position="378"/>
    </location>
</feature>
<dbReference type="GeneTree" id="ENSGT00940000157127"/>
<name>A0A7N5ZR14_ANATE</name>
<keyword evidence="3 5" id="KW-1133">Transmembrane helix</keyword>
<dbReference type="GO" id="GO:0015182">
    <property type="term" value="F:L-asparagine transmembrane transporter activity"/>
    <property type="evidence" value="ECO:0007669"/>
    <property type="project" value="TreeGrafter"/>
</dbReference>
<dbReference type="Proteomes" id="UP000265040">
    <property type="component" value="Chromosome 5"/>
</dbReference>
<evidence type="ECO:0000256" key="2">
    <source>
        <dbReference type="ARBA" id="ARBA00022692"/>
    </source>
</evidence>
<evidence type="ECO:0000256" key="5">
    <source>
        <dbReference type="SAM" id="Phobius"/>
    </source>
</evidence>
<comment type="subcellular location">
    <subcellularLocation>
        <location evidence="1">Membrane</location>
        <topology evidence="1">Multi-pass membrane protein</topology>
    </subcellularLocation>
</comment>
<keyword evidence="2 5" id="KW-0812">Transmembrane</keyword>
<dbReference type="PANTHER" id="PTHR22950:SF22">
    <property type="entry name" value="SODIUM-COUPLED NEUTRAL AMINO ACID TRANSPORTER 3"/>
    <property type="match status" value="1"/>
</dbReference>
<organism evidence="7 8">
    <name type="scientific">Anabas testudineus</name>
    <name type="common">Climbing perch</name>
    <name type="synonym">Anthias testudineus</name>
    <dbReference type="NCBI Taxonomy" id="64144"/>
    <lineage>
        <taxon>Eukaryota</taxon>
        <taxon>Metazoa</taxon>
        <taxon>Chordata</taxon>
        <taxon>Craniata</taxon>
        <taxon>Vertebrata</taxon>
        <taxon>Euteleostomi</taxon>
        <taxon>Actinopterygii</taxon>
        <taxon>Neopterygii</taxon>
        <taxon>Teleostei</taxon>
        <taxon>Neoteleostei</taxon>
        <taxon>Acanthomorphata</taxon>
        <taxon>Anabantaria</taxon>
        <taxon>Anabantiformes</taxon>
        <taxon>Anabantoidei</taxon>
        <taxon>Anabantidae</taxon>
        <taxon>Anabas</taxon>
    </lineage>
</organism>
<feature type="transmembrane region" description="Helical" evidence="5">
    <location>
        <begin position="461"/>
        <end position="483"/>
    </location>
</feature>
<evidence type="ECO:0000259" key="6">
    <source>
        <dbReference type="Pfam" id="PF01490"/>
    </source>
</evidence>
<reference evidence="7" key="2">
    <citation type="submission" date="2025-08" db="UniProtKB">
        <authorList>
            <consortium name="Ensembl"/>
        </authorList>
    </citation>
    <scope>IDENTIFICATION</scope>
</reference>
<feature type="transmembrane region" description="Helical" evidence="5">
    <location>
        <begin position="88"/>
        <end position="110"/>
    </location>
</feature>
<feature type="domain" description="Amino acid transporter transmembrane" evidence="6">
    <location>
        <begin position="57"/>
        <end position="483"/>
    </location>
</feature>
<feature type="transmembrane region" description="Helical" evidence="5">
    <location>
        <begin position="313"/>
        <end position="336"/>
    </location>
</feature>
<evidence type="ECO:0000313" key="8">
    <source>
        <dbReference type="Proteomes" id="UP000265040"/>
    </source>
</evidence>
<evidence type="ECO:0000256" key="3">
    <source>
        <dbReference type="ARBA" id="ARBA00022989"/>
    </source>
</evidence>
<feature type="transmembrane region" description="Helical" evidence="5">
    <location>
        <begin position="274"/>
        <end position="292"/>
    </location>
</feature>
<dbReference type="AlphaFoldDB" id="A0A7N5ZR14"/>
<accession>A0A7N5ZR14</accession>
<feature type="transmembrane region" description="Helical" evidence="5">
    <location>
        <begin position="60"/>
        <end position="82"/>
    </location>
</feature>
<sequence>MMEPSQSEMNILSNGKSHDLGDDLTVYDDPDGALENEEFLPSTDGKKPVRFTDFEGKTSFGMSVFNLGNAIMGSGILGLAYAMANTGILLFLFLLTAVAALSSYSIHLLLKASGIVGIRAYEQLGYRAFGTPGKMAAGIAITLQNIGAMSSYLYIVKSELPLVIQAFLKADFNSDLWYLNGNYLVIMVSASIILPLALMKQLGYLGYTSGFSLSCMVFFLTAVIYKKFQIPCPFEDLNVSSHGPEYNNGQVHEEDDPHCFPRMFTMNSQVGEDAGYSFAYTIPILAFAFVCHPEVLPIYTELRNPTQKKMQKVSNISILIMYCMYFLAALFGYLTFYDSVESELLHTYNRIDPYDTLILCVRVAVLTAVTLTVPIVLFPVRRAIQHMLFSTKSFSWLRHIAIALILLTFINMLVIFAPNILGIFGIIGATSAPCLIFIFPAVFYIRIVPKTDEPMISIPKIVAVCFAALGVSFMVMSLSFIIIDWTSGVGHAVGGH</sequence>
<dbReference type="GO" id="GO:0005290">
    <property type="term" value="F:L-histidine transmembrane transporter activity"/>
    <property type="evidence" value="ECO:0007669"/>
    <property type="project" value="TreeGrafter"/>
</dbReference>
<reference evidence="7" key="1">
    <citation type="submission" date="2021-04" db="EMBL/GenBank/DDBJ databases">
        <authorList>
            <consortium name="Wellcome Sanger Institute Data Sharing"/>
        </authorList>
    </citation>
    <scope>NUCLEOTIDE SEQUENCE [LARGE SCALE GENOMIC DNA]</scope>
</reference>
<feature type="transmembrane region" description="Helical" evidence="5">
    <location>
        <begin position="136"/>
        <end position="156"/>
    </location>
</feature>
<feature type="transmembrane region" description="Helical" evidence="5">
    <location>
        <begin position="399"/>
        <end position="417"/>
    </location>
</feature>
<dbReference type="PANTHER" id="PTHR22950">
    <property type="entry name" value="AMINO ACID TRANSPORTER"/>
    <property type="match status" value="1"/>
</dbReference>
<keyword evidence="8" id="KW-1185">Reference proteome</keyword>
<dbReference type="Pfam" id="PF01490">
    <property type="entry name" value="Aa_trans"/>
    <property type="match status" value="1"/>
</dbReference>
<dbReference type="GO" id="GO:0015817">
    <property type="term" value="P:histidine transport"/>
    <property type="evidence" value="ECO:0007669"/>
    <property type="project" value="TreeGrafter"/>
</dbReference>
<feature type="transmembrane region" description="Helical" evidence="5">
    <location>
        <begin position="204"/>
        <end position="225"/>
    </location>
</feature>
<keyword evidence="4 5" id="KW-0472">Membrane</keyword>
<protein>
    <submittedName>
        <fullName evidence="7">Solute carrier family 38 member 3b</fullName>
    </submittedName>
</protein>
<reference evidence="7" key="3">
    <citation type="submission" date="2025-09" db="UniProtKB">
        <authorList>
            <consortium name="Ensembl"/>
        </authorList>
    </citation>
    <scope>IDENTIFICATION</scope>
</reference>
<evidence type="ECO:0000256" key="4">
    <source>
        <dbReference type="ARBA" id="ARBA00023136"/>
    </source>
</evidence>